<sequence>MKEVHPPPEGGTVGRDGEVAKAEHILQKELDPVLKAELGEGVREEGGDGSWRVREDRLESRGTLDGSDGIIPLLFSGNR</sequence>
<gene>
    <name evidence="2" type="ORF">chiPu_0032907</name>
</gene>
<proteinExistence type="predicted"/>
<evidence type="ECO:0000313" key="3">
    <source>
        <dbReference type="Proteomes" id="UP000287033"/>
    </source>
</evidence>
<organism evidence="2 3">
    <name type="scientific">Chiloscyllium punctatum</name>
    <name type="common">Brownbanded bambooshark</name>
    <name type="synonym">Hemiscyllium punctatum</name>
    <dbReference type="NCBI Taxonomy" id="137246"/>
    <lineage>
        <taxon>Eukaryota</taxon>
        <taxon>Metazoa</taxon>
        <taxon>Chordata</taxon>
        <taxon>Craniata</taxon>
        <taxon>Vertebrata</taxon>
        <taxon>Chondrichthyes</taxon>
        <taxon>Elasmobranchii</taxon>
        <taxon>Galeomorphii</taxon>
        <taxon>Galeoidea</taxon>
        <taxon>Orectolobiformes</taxon>
        <taxon>Hemiscylliidae</taxon>
        <taxon>Chiloscyllium</taxon>
    </lineage>
</organism>
<feature type="region of interest" description="Disordered" evidence="1">
    <location>
        <begin position="39"/>
        <end position="69"/>
    </location>
</feature>
<name>A0A401U1D9_CHIPU</name>
<dbReference type="Proteomes" id="UP000287033">
    <property type="component" value="Unassembled WGS sequence"/>
</dbReference>
<reference evidence="2 3" key="1">
    <citation type="journal article" date="2018" name="Nat. Ecol. Evol.">
        <title>Shark genomes provide insights into elasmobranch evolution and the origin of vertebrates.</title>
        <authorList>
            <person name="Hara Y"/>
            <person name="Yamaguchi K"/>
            <person name="Onimaru K"/>
            <person name="Kadota M"/>
            <person name="Koyanagi M"/>
            <person name="Keeley SD"/>
            <person name="Tatsumi K"/>
            <person name="Tanaka K"/>
            <person name="Motone F"/>
            <person name="Kageyama Y"/>
            <person name="Nozu R"/>
            <person name="Adachi N"/>
            <person name="Nishimura O"/>
            <person name="Nakagawa R"/>
            <person name="Tanegashima C"/>
            <person name="Kiyatake I"/>
            <person name="Matsumoto R"/>
            <person name="Murakumo K"/>
            <person name="Nishida K"/>
            <person name="Terakita A"/>
            <person name="Kuratani S"/>
            <person name="Sato K"/>
            <person name="Hyodo S Kuraku.S."/>
        </authorList>
    </citation>
    <scope>NUCLEOTIDE SEQUENCE [LARGE SCALE GENOMIC DNA]</scope>
</reference>
<dbReference type="EMBL" id="BEZZ01248743">
    <property type="protein sequence ID" value="GCC48690.1"/>
    <property type="molecule type" value="Genomic_DNA"/>
</dbReference>
<keyword evidence="3" id="KW-1185">Reference proteome</keyword>
<dbReference type="AlphaFoldDB" id="A0A401U1D9"/>
<protein>
    <submittedName>
        <fullName evidence="2">Uncharacterized protein</fullName>
    </submittedName>
</protein>
<evidence type="ECO:0000313" key="2">
    <source>
        <dbReference type="EMBL" id="GCC48690.1"/>
    </source>
</evidence>
<comment type="caution">
    <text evidence="2">The sequence shown here is derived from an EMBL/GenBank/DDBJ whole genome shotgun (WGS) entry which is preliminary data.</text>
</comment>
<feature type="compositionally biased region" description="Basic and acidic residues" evidence="1">
    <location>
        <begin position="39"/>
        <end position="62"/>
    </location>
</feature>
<accession>A0A401U1D9</accession>
<evidence type="ECO:0000256" key="1">
    <source>
        <dbReference type="SAM" id="MobiDB-lite"/>
    </source>
</evidence>